<dbReference type="Proteomes" id="UP000275137">
    <property type="component" value="Unassembled WGS sequence"/>
</dbReference>
<dbReference type="PROSITE" id="PS50088">
    <property type="entry name" value="ANK_REPEAT"/>
    <property type="match status" value="2"/>
</dbReference>
<feature type="repeat" description="ANK" evidence="1">
    <location>
        <begin position="58"/>
        <end position="90"/>
    </location>
</feature>
<protein>
    <submittedName>
        <fullName evidence="3">Ankyrin repeat domain-containing protein</fullName>
    </submittedName>
</protein>
<dbReference type="PANTHER" id="PTHR24183:SF1">
    <property type="entry name" value="FIBRONECTIN TYPE 3 AND ANKYRIN REPEAT DOMAINS PROTEIN 1"/>
    <property type="match status" value="1"/>
</dbReference>
<evidence type="ECO:0000256" key="1">
    <source>
        <dbReference type="PROSITE-ProRule" id="PRU00023"/>
    </source>
</evidence>
<dbReference type="SMART" id="SM00248">
    <property type="entry name" value="ANK"/>
    <property type="match status" value="3"/>
</dbReference>
<gene>
    <name evidence="3" type="ORF">ED236_03055</name>
</gene>
<organism evidence="3 4">
    <name type="scientific">Pseudomethylobacillus aquaticus</name>
    <dbReference type="NCBI Taxonomy" id="2676064"/>
    <lineage>
        <taxon>Bacteria</taxon>
        <taxon>Pseudomonadati</taxon>
        <taxon>Pseudomonadota</taxon>
        <taxon>Betaproteobacteria</taxon>
        <taxon>Nitrosomonadales</taxon>
        <taxon>Methylophilaceae</taxon>
        <taxon>Pseudomethylobacillus</taxon>
    </lineage>
</organism>
<feature type="signal peptide" evidence="2">
    <location>
        <begin position="1"/>
        <end position="21"/>
    </location>
</feature>
<proteinExistence type="predicted"/>
<evidence type="ECO:0000256" key="2">
    <source>
        <dbReference type="SAM" id="SignalP"/>
    </source>
</evidence>
<comment type="caution">
    <text evidence="3">The sequence shown here is derived from an EMBL/GenBank/DDBJ whole genome shotgun (WGS) entry which is preliminary data.</text>
</comment>
<dbReference type="AlphaFoldDB" id="A0A3N0V6X6"/>
<dbReference type="PANTHER" id="PTHR24183">
    <property type="entry name" value="FIBRONECTIN TYPE 3 AND ANKYRIN REPEAT DOMAINS PROTEIN 1"/>
    <property type="match status" value="1"/>
</dbReference>
<dbReference type="SUPFAM" id="SSF48403">
    <property type="entry name" value="Ankyrin repeat"/>
    <property type="match status" value="1"/>
</dbReference>
<name>A0A3N0V6X6_9PROT</name>
<dbReference type="PROSITE" id="PS50297">
    <property type="entry name" value="ANK_REP_REGION"/>
    <property type="match status" value="1"/>
</dbReference>
<dbReference type="InterPro" id="IPR002110">
    <property type="entry name" value="Ankyrin_rpt"/>
</dbReference>
<dbReference type="InterPro" id="IPR036770">
    <property type="entry name" value="Ankyrin_rpt-contain_sf"/>
</dbReference>
<sequence length="161" mass="17726">MNMLKAGLAVLALVFSMSSFALTDEEQIEFTTAVTGGNIKMVKKYLDSGKIAVNDKFFAWTPVLSAASKNQTAMVKYLAEHGADINYRHPVNYMTSLAHATFNANNELVEYLLQKGADPQIKMRGDLSILRMARDLGNTSTAELLTKYGAKDDGCQETKCF</sequence>
<dbReference type="EMBL" id="RJVP01000001">
    <property type="protein sequence ID" value="ROH88445.1"/>
    <property type="molecule type" value="Genomic_DNA"/>
</dbReference>
<dbReference type="Gene3D" id="1.25.40.20">
    <property type="entry name" value="Ankyrin repeat-containing domain"/>
    <property type="match status" value="1"/>
</dbReference>
<dbReference type="RefSeq" id="WP_123236436.1">
    <property type="nucleotide sequence ID" value="NZ_RJVP01000001.1"/>
</dbReference>
<keyword evidence="4" id="KW-1185">Reference proteome</keyword>
<keyword evidence="2" id="KW-0732">Signal</keyword>
<dbReference type="Pfam" id="PF12796">
    <property type="entry name" value="Ank_2"/>
    <property type="match status" value="1"/>
</dbReference>
<evidence type="ECO:0000313" key="4">
    <source>
        <dbReference type="Proteomes" id="UP000275137"/>
    </source>
</evidence>
<keyword evidence="1" id="KW-0040">ANK repeat</keyword>
<reference evidence="3 4" key="1">
    <citation type="submission" date="2018-10" db="EMBL/GenBank/DDBJ databases">
        <authorList>
            <person name="Chen W.-M."/>
        </authorList>
    </citation>
    <scope>NUCLEOTIDE SEQUENCE [LARGE SCALE GENOMIC DNA]</scope>
    <source>
        <strain evidence="3 4">H-5</strain>
    </source>
</reference>
<feature type="chain" id="PRO_5018319900" evidence="2">
    <location>
        <begin position="22"/>
        <end position="161"/>
    </location>
</feature>
<evidence type="ECO:0000313" key="3">
    <source>
        <dbReference type="EMBL" id="ROH88445.1"/>
    </source>
</evidence>
<feature type="repeat" description="ANK" evidence="1">
    <location>
        <begin position="92"/>
        <end position="124"/>
    </location>
</feature>
<accession>A0A3N0V6X6</accession>